<evidence type="ECO:0000313" key="2">
    <source>
        <dbReference type="Proteomes" id="UP001164278"/>
    </source>
</evidence>
<proteinExistence type="predicted"/>
<protein>
    <submittedName>
        <fullName evidence="1">Uncharacterized protein</fullName>
    </submittedName>
</protein>
<evidence type="ECO:0000313" key="1">
    <source>
        <dbReference type="EMBL" id="UOL49088.1"/>
    </source>
</evidence>
<name>A0A9X9H4T7_9CAUD</name>
<reference evidence="1" key="1">
    <citation type="submission" date="2022-03" db="EMBL/GenBank/DDBJ databases">
        <authorList>
            <person name="Li D."/>
            <person name="Zhou Q."/>
            <person name="Cai R."/>
            <person name="Wang F."/>
            <person name="Qian M."/>
            <person name="Liu W."/>
            <person name="Pan L."/>
            <person name="Lin W."/>
            <person name="Tong Y."/>
            <person name="Cao L."/>
        </authorList>
    </citation>
    <scope>NUCLEOTIDE SEQUENCE</scope>
</reference>
<accession>A0A9X9H4T7</accession>
<dbReference type="Proteomes" id="UP001164278">
    <property type="component" value="Segment"/>
</dbReference>
<dbReference type="EMBL" id="OM897575">
    <property type="protein sequence ID" value="UOL49088.1"/>
    <property type="molecule type" value="Genomic_DNA"/>
</dbReference>
<keyword evidence="2" id="KW-1185">Reference proteome</keyword>
<sequence>MSTPLDQFWFVGVVVSGGDILTDWSLPYRTREDALAALEVCREAATGWYVIVRGAFAQ</sequence>
<organism evidence="1 2">
    <name type="scientific">Leptolyngbya phage Lbo240-yong1</name>
    <dbReference type="NCBI Taxonomy" id="2928836"/>
    <lineage>
        <taxon>Viruses</taxon>
        <taxon>Duplodnaviria</taxon>
        <taxon>Heunggongvirae</taxon>
        <taxon>Uroviricota</taxon>
        <taxon>Caudoviricetes</taxon>
        <taxon>Saffermanviridae</taxon>
        <taxon>Wumpquatrovirus</taxon>
        <taxon>Wumpquatrovirus Lbo240yong1</taxon>
    </lineage>
</organism>